<organism evidence="3 4">
    <name type="scientific">Oikopleura dioica</name>
    <name type="common">Tunicate</name>
    <dbReference type="NCBI Taxonomy" id="34765"/>
    <lineage>
        <taxon>Eukaryota</taxon>
        <taxon>Metazoa</taxon>
        <taxon>Chordata</taxon>
        <taxon>Tunicata</taxon>
        <taxon>Appendicularia</taxon>
        <taxon>Copelata</taxon>
        <taxon>Oikopleuridae</taxon>
        <taxon>Oikopleura</taxon>
    </lineage>
</organism>
<feature type="compositionally biased region" description="Basic residues" evidence="1">
    <location>
        <begin position="254"/>
        <end position="267"/>
    </location>
</feature>
<keyword evidence="4" id="KW-1185">Reference proteome</keyword>
<evidence type="ECO:0000256" key="1">
    <source>
        <dbReference type="SAM" id="MobiDB-lite"/>
    </source>
</evidence>
<evidence type="ECO:0000313" key="3">
    <source>
        <dbReference type="EMBL" id="CAG5105558.1"/>
    </source>
</evidence>
<dbReference type="Pfam" id="PF10197">
    <property type="entry name" value="Cir_N"/>
    <property type="match status" value="1"/>
</dbReference>
<reference evidence="3 4" key="1">
    <citation type="submission" date="2021-04" db="EMBL/GenBank/DDBJ databases">
        <authorList>
            <person name="Bliznina A."/>
        </authorList>
    </citation>
    <scope>NUCLEOTIDE SEQUENCE [LARGE SCALE GENOMIC DNA]</scope>
</reference>
<feature type="domain" description="CBF1-interacting co-repressor CIR N-terminal" evidence="2">
    <location>
        <begin position="20"/>
        <end position="56"/>
    </location>
</feature>
<dbReference type="EMBL" id="OU015566">
    <property type="protein sequence ID" value="CAG5105558.1"/>
    <property type="molecule type" value="Genomic_DNA"/>
</dbReference>
<feature type="region of interest" description="Disordered" evidence="1">
    <location>
        <begin position="210"/>
        <end position="230"/>
    </location>
</feature>
<dbReference type="SMART" id="SM01083">
    <property type="entry name" value="Cir_N"/>
    <property type="match status" value="1"/>
</dbReference>
<evidence type="ECO:0000259" key="2">
    <source>
        <dbReference type="SMART" id="SM01083"/>
    </source>
</evidence>
<evidence type="ECO:0000313" key="4">
    <source>
        <dbReference type="Proteomes" id="UP001158576"/>
    </source>
</evidence>
<accession>A0ABN7SUQ6</accession>
<proteinExistence type="predicted"/>
<feature type="compositionally biased region" description="Acidic residues" evidence="1">
    <location>
        <begin position="350"/>
        <end position="368"/>
    </location>
</feature>
<protein>
    <submittedName>
        <fullName evidence="3">Oidioi.mRNA.OKI2018_I69.chr1.g2235.t1.cds</fullName>
    </submittedName>
</protein>
<dbReference type="PANTHER" id="PTHR13151:SF2">
    <property type="entry name" value="COREPRESSOR INTERACTING WITH RBPJ 1"/>
    <property type="match status" value="1"/>
</dbReference>
<name>A0ABN7SUQ6_OIKDI</name>
<feature type="region of interest" description="Disordered" evidence="1">
    <location>
        <begin position="435"/>
        <end position="471"/>
    </location>
</feature>
<feature type="region of interest" description="Disordered" evidence="1">
    <location>
        <begin position="38"/>
        <end position="58"/>
    </location>
</feature>
<dbReference type="InterPro" id="IPR041670">
    <property type="entry name" value="Znf-CCHC_6"/>
</dbReference>
<feature type="region of interest" description="Disordered" evidence="1">
    <location>
        <begin position="252"/>
        <end position="326"/>
    </location>
</feature>
<dbReference type="InterPro" id="IPR019339">
    <property type="entry name" value="CIR_N_dom"/>
</dbReference>
<dbReference type="PANTHER" id="PTHR13151">
    <property type="entry name" value="CBF1 INTERACTING COREPRESSOR CIR"/>
    <property type="match status" value="1"/>
</dbReference>
<sequence>MSNGPRYRGKTFHEYMSAKFWHPASKRNIVTVWKRKQQMEADKRKEQERAEEARKENERNLVQKALGDKKAMSGVSFLYEMPNNIMPKDINAPENQGDRPGQTAKNFEIKFEWQKNAPRDSHFNTMGEVRNSIFNHKPFGIEVRNVKCMKCGEFGHSNVDRVCPMYGKVGDRDNPEWDLKKEQMEILASRLTQNSGFKLKDVAKQHVGDLSFDPSEKKSKRRREKEGEIEMEFLKTLNPKEKEQLLEKLEEQRRRKKQAEKKRKKAVKKELKAEMARQLASSKTKIKHPKVEYEQKPIVESEDEEDEPGPSTPVNITLPKRKDEDEKAKILAAKKEFARKLAEIKHMMEQESDSSDDDSSDDSDDSDYETGSSPDAAQKKDLPKNMPPPPKPGMILVKKKRAAPVAKNNEEDEAKRKRIEDLKALESQMKMVRKRLAEKQKTELKESTRRLQESKKPRKEVEPTPIVNEDDLTSGLLDCIDSSRTQWKPTSLIAYDSDSD</sequence>
<dbReference type="Pfam" id="PF15288">
    <property type="entry name" value="zf-CCHC_6"/>
    <property type="match status" value="1"/>
</dbReference>
<dbReference type="Proteomes" id="UP001158576">
    <property type="component" value="Chromosome 1"/>
</dbReference>
<gene>
    <name evidence="3" type="ORF">OKIOD_LOCUS11000</name>
</gene>
<feature type="compositionally biased region" description="Basic and acidic residues" evidence="1">
    <location>
        <begin position="435"/>
        <end position="462"/>
    </location>
</feature>
<feature type="compositionally biased region" description="Basic and acidic residues" evidence="1">
    <location>
        <begin position="289"/>
        <end position="299"/>
    </location>
</feature>
<dbReference type="InterPro" id="IPR040014">
    <property type="entry name" value="CIR1"/>
</dbReference>
<feature type="region of interest" description="Disordered" evidence="1">
    <location>
        <begin position="342"/>
        <end position="419"/>
    </location>
</feature>